<dbReference type="PROSITE" id="PS50076">
    <property type="entry name" value="DNAJ_2"/>
    <property type="match status" value="1"/>
</dbReference>
<evidence type="ECO:0000313" key="3">
    <source>
        <dbReference type="EMBL" id="AON96948.1"/>
    </source>
</evidence>
<dbReference type="InterPro" id="IPR036869">
    <property type="entry name" value="J_dom_sf"/>
</dbReference>
<dbReference type="Gene3D" id="1.10.287.110">
    <property type="entry name" value="DnaJ domain"/>
    <property type="match status" value="1"/>
</dbReference>
<evidence type="ECO:0000313" key="4">
    <source>
        <dbReference type="Proteomes" id="UP000204231"/>
    </source>
</evidence>
<feature type="compositionally biased region" description="Polar residues" evidence="1">
    <location>
        <begin position="1"/>
        <end position="14"/>
    </location>
</feature>
<proteinExistence type="predicted"/>
<feature type="region of interest" description="Disordered" evidence="1">
    <location>
        <begin position="1"/>
        <end position="25"/>
    </location>
</feature>
<sequence>MATLSLRTSASSDDSGLFDSRKAPGSRGIGYPSCNTELALIPPNTADPHGYYAEIGVDPWATMEEIRFRVRHLYRTYHPDTGIEPDVDKLNRVRNIASVLLDPLSRDKYNRTPKGMRLMDAVYAAELSKLDDLQTLDEVKLQRVLKPVKANPYGAHNPGARYDYFAINTHRDPWRADGLKAQLWYHFLIEAAPLVNYRRVIKVLMTDGSAEYHHDACMMVIPRSWEPSQSLAYSLFTHVAGFMPGRNDPMTRLSFIRPNIPA</sequence>
<reference evidence="3 4" key="1">
    <citation type="submission" date="2016-08" db="EMBL/GenBank/DDBJ databases">
        <authorList>
            <person name="Acevedo E."/>
            <person name="Azhar M."/>
            <person name="Golebiewska U.P."/>
            <person name="Grzywna D."/>
            <person name="Guardiola R."/>
            <person name="Jackson O."/>
            <person name="John N."/>
            <person name="Kanavatsas C."/>
            <person name="Khan S."/>
            <person name="Leong J."/>
            <person name="Mansilla E."/>
            <person name="Muladjanov Y."/>
            <person name="Nouel J."/>
            <person name="Oh S."/>
            <person name="Oppedisano M."/>
            <person name="Sajid A."/>
            <person name="Samper M."/>
            <person name="Ugbeva O."/>
            <person name="Delesalle V.A."/>
            <person name="Garlena R.A."/>
            <person name="Russell D.A."/>
            <person name="Pope W.H."/>
            <person name="Jacobs-Sera D."/>
            <person name="Hendrix R.W."/>
            <person name="Hatfull G.F."/>
        </authorList>
    </citation>
    <scope>NUCLEOTIDE SEQUENCE [LARGE SCALE GENOMIC DNA]</scope>
</reference>
<keyword evidence="4" id="KW-1185">Reference proteome</keyword>
<gene>
    <name evidence="3" type="ORF">SEA_TONENILI_228</name>
</gene>
<name>A0A1C9EHH8_9CAUD</name>
<evidence type="ECO:0000259" key="2">
    <source>
        <dbReference type="PROSITE" id="PS50076"/>
    </source>
</evidence>
<dbReference type="RefSeq" id="YP_009288061.1">
    <property type="nucleotide sequence ID" value="NC_031080.1"/>
</dbReference>
<dbReference type="Pfam" id="PF00226">
    <property type="entry name" value="DnaJ"/>
    <property type="match status" value="1"/>
</dbReference>
<dbReference type="EMBL" id="KX752698">
    <property type="protein sequence ID" value="AON96948.1"/>
    <property type="molecule type" value="Genomic_DNA"/>
</dbReference>
<feature type="domain" description="J" evidence="2">
    <location>
        <begin position="50"/>
        <end position="113"/>
    </location>
</feature>
<dbReference type="GeneID" id="29066626"/>
<dbReference type="SUPFAM" id="SSF46565">
    <property type="entry name" value="Chaperone J-domain"/>
    <property type="match status" value="1"/>
</dbReference>
<dbReference type="OrthoDB" id="17106at10239"/>
<organism evidence="3 4">
    <name type="scientific">Mycobacterium phage Tonenili</name>
    <dbReference type="NCBI Taxonomy" id="1891703"/>
    <lineage>
        <taxon>Viruses</taxon>
        <taxon>Duplodnaviria</taxon>
        <taxon>Heunggongvirae</taxon>
        <taxon>Uroviricota</taxon>
        <taxon>Caudoviricetes</taxon>
        <taxon>Ceeclamvirinae</taxon>
        <taxon>Bixzunavirus</taxon>
        <taxon>Bixzunavirus tonenili</taxon>
    </lineage>
</organism>
<dbReference type="KEGG" id="vg:29066626"/>
<dbReference type="InterPro" id="IPR001623">
    <property type="entry name" value="DnaJ_domain"/>
</dbReference>
<accession>A0A1C9EHH8</accession>
<protein>
    <submittedName>
        <fullName evidence="3">DnaJ-like chaperonin</fullName>
    </submittedName>
</protein>
<dbReference type="Proteomes" id="UP000204231">
    <property type="component" value="Segment"/>
</dbReference>
<evidence type="ECO:0000256" key="1">
    <source>
        <dbReference type="SAM" id="MobiDB-lite"/>
    </source>
</evidence>